<dbReference type="RefSeq" id="WP_139655493.1">
    <property type="nucleotide sequence ID" value="NZ_CAWOQH010000024.1"/>
</dbReference>
<reference evidence="1 2" key="1">
    <citation type="submission" date="2019-01" db="EMBL/GenBank/DDBJ databases">
        <title>Draft genome assembly of Photorhabdus luminescens subsp. sonorensis Caborca.</title>
        <authorList>
            <person name="Duong D.A."/>
            <person name="Espinosa-Artiles P."/>
            <person name="Orozco R.A."/>
            <person name="Molnar I."/>
            <person name="Stock P."/>
        </authorList>
    </citation>
    <scope>NUCLEOTIDE SEQUENCE [LARGE SCALE GENOMIC DNA]</scope>
    <source>
        <strain evidence="1 2">Caborca</strain>
    </source>
</reference>
<dbReference type="Proteomes" id="UP000307592">
    <property type="component" value="Unassembled WGS sequence"/>
</dbReference>
<proteinExistence type="predicted"/>
<evidence type="ECO:0000313" key="1">
    <source>
        <dbReference type="EMBL" id="TNH43788.1"/>
    </source>
</evidence>
<dbReference type="EMBL" id="SBIJ01000012">
    <property type="protein sequence ID" value="TNH43788.1"/>
    <property type="molecule type" value="Genomic_DNA"/>
</dbReference>
<organism evidence="1 2">
    <name type="scientific">Photorhabdus luminescens subsp. sonorensis</name>
    <dbReference type="NCBI Taxonomy" id="1173677"/>
    <lineage>
        <taxon>Bacteria</taxon>
        <taxon>Pseudomonadati</taxon>
        <taxon>Pseudomonadota</taxon>
        <taxon>Gammaproteobacteria</taxon>
        <taxon>Enterobacterales</taxon>
        <taxon>Morganellaceae</taxon>
        <taxon>Photorhabdus</taxon>
    </lineage>
</organism>
<comment type="caution">
    <text evidence="1">The sequence shown here is derived from an EMBL/GenBank/DDBJ whole genome shotgun (WGS) entry which is preliminary data.</text>
</comment>
<dbReference type="AlphaFoldDB" id="A0A5C4RIY4"/>
<gene>
    <name evidence="1" type="ORF">EP164_09590</name>
</gene>
<sequence length="128" mass="15315">MAAHVHAELMMQYAQDALKTKEPWLLWERLHIEAVGWEQCLHNPGWSTEFKYRRKPEMIAVGKVSFPKPVDYELKTGEIYYVTFMPYRTRWSNCDEDYFYLKDKRVHLTVEATKQHEDALIKISKGEF</sequence>
<protein>
    <submittedName>
        <fullName evidence="1">Uncharacterized protein</fullName>
    </submittedName>
</protein>
<name>A0A5C4RIY4_PHOLU</name>
<accession>A0A5C4RIY4</accession>
<evidence type="ECO:0000313" key="2">
    <source>
        <dbReference type="Proteomes" id="UP000307592"/>
    </source>
</evidence>